<dbReference type="EMBL" id="JACHGT010000005">
    <property type="protein sequence ID" value="MBB6034879.1"/>
    <property type="molecule type" value="Genomic_DNA"/>
</dbReference>
<feature type="region of interest" description="Disordered" evidence="1">
    <location>
        <begin position="1"/>
        <end position="47"/>
    </location>
</feature>
<keyword evidence="3" id="KW-1185">Reference proteome</keyword>
<dbReference type="AlphaFoldDB" id="A0A841FQP4"/>
<proteinExistence type="predicted"/>
<name>A0A841FQP4_9ACTN</name>
<gene>
    <name evidence="2" type="ORF">HNR73_002733</name>
</gene>
<evidence type="ECO:0000313" key="2">
    <source>
        <dbReference type="EMBL" id="MBB6034879.1"/>
    </source>
</evidence>
<feature type="compositionally biased region" description="Acidic residues" evidence="1">
    <location>
        <begin position="21"/>
        <end position="35"/>
    </location>
</feature>
<evidence type="ECO:0000256" key="1">
    <source>
        <dbReference type="SAM" id="MobiDB-lite"/>
    </source>
</evidence>
<evidence type="ECO:0008006" key="4">
    <source>
        <dbReference type="Google" id="ProtNLM"/>
    </source>
</evidence>
<dbReference type="Pfam" id="PF12502">
    <property type="entry name" value="DUF3710"/>
    <property type="match status" value="1"/>
</dbReference>
<evidence type="ECO:0000313" key="3">
    <source>
        <dbReference type="Proteomes" id="UP000548476"/>
    </source>
</evidence>
<accession>A0A841FQP4</accession>
<dbReference type="RefSeq" id="WP_184787733.1">
    <property type="nucleotide sequence ID" value="NZ_BONT01000090.1"/>
</dbReference>
<feature type="region of interest" description="Disordered" evidence="1">
    <location>
        <begin position="209"/>
        <end position="234"/>
    </location>
</feature>
<reference evidence="2 3" key="1">
    <citation type="submission" date="2020-08" db="EMBL/GenBank/DDBJ databases">
        <title>Genomic Encyclopedia of Type Strains, Phase IV (KMG-IV): sequencing the most valuable type-strain genomes for metagenomic binning, comparative biology and taxonomic classification.</title>
        <authorList>
            <person name="Goeker M."/>
        </authorList>
    </citation>
    <scope>NUCLEOTIDE SEQUENCE [LARGE SCALE GENOMIC DNA]</scope>
    <source>
        <strain evidence="2 3">YIM 65646</strain>
    </source>
</reference>
<dbReference type="Proteomes" id="UP000548476">
    <property type="component" value="Unassembled WGS sequence"/>
</dbReference>
<comment type="caution">
    <text evidence="2">The sequence shown here is derived from an EMBL/GenBank/DDBJ whole genome shotgun (WGS) entry which is preliminary data.</text>
</comment>
<organism evidence="2 3">
    <name type="scientific">Phytomonospora endophytica</name>
    <dbReference type="NCBI Taxonomy" id="714109"/>
    <lineage>
        <taxon>Bacteria</taxon>
        <taxon>Bacillati</taxon>
        <taxon>Actinomycetota</taxon>
        <taxon>Actinomycetes</taxon>
        <taxon>Micromonosporales</taxon>
        <taxon>Micromonosporaceae</taxon>
        <taxon>Phytomonospora</taxon>
    </lineage>
</organism>
<sequence>MFGRRKKKDAGRGEPTPVEADVAEDLATEDEENEEGGAGPYDVTEAPKDGVQRLDLGSLRVPVVEGVNVQMQGDQQGNIKQIVLVHGESALQLTAIAAPRTEDIWDEVREDIQAQIHREGGSVKEGEGEWGAELHARLKGPKGPVQARFIGISGPRWMIRAVFQGKAATDDEAAAVLDGCLRGVIVDRGGEAMPVQEILPMQLPKEVAERARAQAAAGQNGGGRKPSPGPAASE</sequence>
<protein>
    <recommendedName>
        <fullName evidence="4">DUF3710 domain-containing protein</fullName>
    </recommendedName>
</protein>
<dbReference type="InterPro" id="IPR022183">
    <property type="entry name" value="DUF3710"/>
</dbReference>